<dbReference type="GO" id="GO:0006979">
    <property type="term" value="P:response to oxidative stress"/>
    <property type="evidence" value="ECO:0007669"/>
    <property type="project" value="UniProtKB-ARBA"/>
</dbReference>
<dbReference type="Pfam" id="PF06831">
    <property type="entry name" value="H2TH"/>
    <property type="match status" value="1"/>
</dbReference>
<keyword evidence="18" id="KW-0540">Nuclease</keyword>
<comment type="catalytic activity">
    <reaction evidence="14">
        <text>2'-deoxyribonucleotide-(2'-deoxyribose 5'-phosphate)-2'-deoxyribonucleotide-DNA = a 3'-end 2'-deoxyribonucleotide-(2,3-dehydro-2,3-deoxyribose 5'-phosphate)-DNA + a 5'-end 5'-phospho-2'-deoxyribonucleoside-DNA + H(+)</text>
        <dbReference type="Rhea" id="RHEA:66592"/>
        <dbReference type="Rhea" id="RHEA-COMP:13180"/>
        <dbReference type="Rhea" id="RHEA-COMP:16897"/>
        <dbReference type="Rhea" id="RHEA-COMP:17067"/>
        <dbReference type="ChEBI" id="CHEBI:15378"/>
        <dbReference type="ChEBI" id="CHEBI:136412"/>
        <dbReference type="ChEBI" id="CHEBI:157695"/>
        <dbReference type="ChEBI" id="CHEBI:167181"/>
        <dbReference type="EC" id="4.2.99.18"/>
    </reaction>
</comment>
<evidence type="ECO:0000259" key="16">
    <source>
        <dbReference type="PROSITE" id="PS51066"/>
    </source>
</evidence>
<dbReference type="AlphaFoldDB" id="A0A6J4MFK0"/>
<keyword evidence="4" id="KW-0479">Metal-binding</keyword>
<evidence type="ECO:0000256" key="3">
    <source>
        <dbReference type="ARBA" id="ARBA00012720"/>
    </source>
</evidence>
<evidence type="ECO:0000256" key="10">
    <source>
        <dbReference type="ARBA" id="ARBA00023204"/>
    </source>
</evidence>
<comment type="cofactor">
    <cofactor evidence="1">
        <name>Zn(2+)</name>
        <dbReference type="ChEBI" id="CHEBI:29105"/>
    </cofactor>
</comment>
<gene>
    <name evidence="18" type="ORF">AVDCRST_MAG29-2604</name>
</gene>
<reference evidence="18" key="1">
    <citation type="submission" date="2020-02" db="EMBL/GenBank/DDBJ databases">
        <authorList>
            <person name="Meier V. D."/>
        </authorList>
    </citation>
    <scope>NUCLEOTIDE SEQUENCE</scope>
    <source>
        <strain evidence="18">AVDCRST_MAG29</strain>
    </source>
</reference>
<dbReference type="InterPro" id="IPR010979">
    <property type="entry name" value="Ribosomal_uS13-like_H2TH"/>
</dbReference>
<dbReference type="GO" id="GO:0000703">
    <property type="term" value="F:oxidized pyrimidine nucleobase lesion DNA N-glycosylase activity"/>
    <property type="evidence" value="ECO:0007669"/>
    <property type="project" value="TreeGrafter"/>
</dbReference>
<evidence type="ECO:0000256" key="2">
    <source>
        <dbReference type="ARBA" id="ARBA00009409"/>
    </source>
</evidence>
<evidence type="ECO:0000313" key="18">
    <source>
        <dbReference type="EMBL" id="CAA9356258.1"/>
    </source>
</evidence>
<dbReference type="EMBL" id="CADCUG010000150">
    <property type="protein sequence ID" value="CAA9356258.1"/>
    <property type="molecule type" value="Genomic_DNA"/>
</dbReference>
<evidence type="ECO:0000259" key="17">
    <source>
        <dbReference type="PROSITE" id="PS51068"/>
    </source>
</evidence>
<dbReference type="SMART" id="SM00898">
    <property type="entry name" value="Fapy_DNA_glyco"/>
    <property type="match status" value="1"/>
</dbReference>
<dbReference type="GO" id="GO:0003690">
    <property type="term" value="F:double-stranded DNA binding"/>
    <property type="evidence" value="ECO:0007669"/>
    <property type="project" value="UniProtKB-ARBA"/>
</dbReference>
<feature type="domain" description="FPG-type" evidence="16">
    <location>
        <begin position="227"/>
        <end position="261"/>
    </location>
</feature>
<keyword evidence="5" id="KW-0227">DNA damage</keyword>
<evidence type="ECO:0000256" key="9">
    <source>
        <dbReference type="ARBA" id="ARBA00023125"/>
    </source>
</evidence>
<dbReference type="GO" id="GO:0008270">
    <property type="term" value="F:zinc ion binding"/>
    <property type="evidence" value="ECO:0007669"/>
    <property type="project" value="UniProtKB-KW"/>
</dbReference>
<keyword evidence="6 15" id="KW-0863">Zinc-finger</keyword>
<dbReference type="InterPro" id="IPR010663">
    <property type="entry name" value="Znf_FPG/IleRS"/>
</dbReference>
<dbReference type="GO" id="GO:0006284">
    <property type="term" value="P:base-excision repair"/>
    <property type="evidence" value="ECO:0007669"/>
    <property type="project" value="InterPro"/>
</dbReference>
<sequence>MPEGHTLHRLASELDSRFAGDPVRASSPQGRFAEGAALLDGATFEDAEAYGKHLFGHFDTGRILHVHLGLYGTFLTAAAPPAPPRGAVRLRLTSRRATADLRGPTACELFTPDQRVALLSRLGPDPLRDDADPAAGWTAVHRSRRSLASLLMDQSVIAGIGNVYRAEVLYRQRLDPTAPGGRLTRAVWDDVWADLVELMHRGVRDGHIETLRPEHAPLAGAGMPRRYVYRRQGQPCLVCGTRIRTTEIEGRNLYWCPSCQRRTGRRRMAPAGTASPR</sequence>
<evidence type="ECO:0000256" key="15">
    <source>
        <dbReference type="PROSITE-ProRule" id="PRU00391"/>
    </source>
</evidence>
<evidence type="ECO:0000256" key="14">
    <source>
        <dbReference type="ARBA" id="ARBA00044632"/>
    </source>
</evidence>
<protein>
    <recommendedName>
        <fullName evidence="3">DNA-(apurinic or apyrimidinic site) lyase</fullName>
        <ecNumber evidence="3">4.2.99.18</ecNumber>
    </recommendedName>
</protein>
<dbReference type="PROSITE" id="PS01242">
    <property type="entry name" value="ZF_FPG_1"/>
    <property type="match status" value="1"/>
</dbReference>
<dbReference type="PROSITE" id="PS51068">
    <property type="entry name" value="FPG_CAT"/>
    <property type="match status" value="1"/>
</dbReference>
<keyword evidence="7" id="KW-0378">Hydrolase</keyword>
<keyword evidence="11" id="KW-0456">Lyase</keyword>
<dbReference type="Gene3D" id="3.20.190.10">
    <property type="entry name" value="MutM-like, N-terminal"/>
    <property type="match status" value="1"/>
</dbReference>
<dbReference type="PANTHER" id="PTHR42697:SF3">
    <property type="entry name" value="ENDONUCLEASE 8 1"/>
    <property type="match status" value="1"/>
</dbReference>
<dbReference type="GO" id="GO:0008534">
    <property type="term" value="F:oxidized purine nucleobase lesion DNA N-glycosylase activity"/>
    <property type="evidence" value="ECO:0007669"/>
    <property type="project" value="UniProtKB-ARBA"/>
</dbReference>
<keyword evidence="10" id="KW-0234">DNA repair</keyword>
<dbReference type="Gene3D" id="1.10.8.50">
    <property type="match status" value="1"/>
</dbReference>
<dbReference type="InterPro" id="IPR000214">
    <property type="entry name" value="Znf_DNA_glyclase/AP_lyase"/>
</dbReference>
<evidence type="ECO:0000256" key="11">
    <source>
        <dbReference type="ARBA" id="ARBA00023239"/>
    </source>
</evidence>
<keyword evidence="12" id="KW-0511">Multifunctional enzyme</keyword>
<name>A0A6J4MFK0_9ACTN</name>
<keyword evidence="8" id="KW-0862">Zinc</keyword>
<evidence type="ECO:0000256" key="7">
    <source>
        <dbReference type="ARBA" id="ARBA00022801"/>
    </source>
</evidence>
<keyword evidence="13" id="KW-0326">Glycosidase</keyword>
<evidence type="ECO:0000256" key="8">
    <source>
        <dbReference type="ARBA" id="ARBA00022833"/>
    </source>
</evidence>
<dbReference type="GO" id="GO:0003684">
    <property type="term" value="F:damaged DNA binding"/>
    <property type="evidence" value="ECO:0007669"/>
    <property type="project" value="InterPro"/>
</dbReference>
<dbReference type="CDD" id="cd08970">
    <property type="entry name" value="AcNei1_N"/>
    <property type="match status" value="1"/>
</dbReference>
<dbReference type="FunFam" id="1.10.8.50:FF:000003">
    <property type="entry name" value="Formamidopyrimidine-DNA glycosylase"/>
    <property type="match status" value="1"/>
</dbReference>
<dbReference type="InterPro" id="IPR015887">
    <property type="entry name" value="DNA_glyclase_Znf_dom_DNA_BS"/>
</dbReference>
<keyword evidence="18" id="KW-0255">Endonuclease</keyword>
<dbReference type="PANTHER" id="PTHR42697">
    <property type="entry name" value="ENDONUCLEASE 8"/>
    <property type="match status" value="1"/>
</dbReference>
<feature type="domain" description="Formamidopyrimidine-DNA glycosylase catalytic" evidence="17">
    <location>
        <begin position="2"/>
        <end position="99"/>
    </location>
</feature>
<dbReference type="SUPFAM" id="SSF81624">
    <property type="entry name" value="N-terminal domain of MutM-like DNA repair proteins"/>
    <property type="match status" value="1"/>
</dbReference>
<evidence type="ECO:0000256" key="6">
    <source>
        <dbReference type="ARBA" id="ARBA00022771"/>
    </source>
</evidence>
<evidence type="ECO:0000256" key="13">
    <source>
        <dbReference type="ARBA" id="ARBA00023295"/>
    </source>
</evidence>
<dbReference type="PROSITE" id="PS51066">
    <property type="entry name" value="ZF_FPG_2"/>
    <property type="match status" value="1"/>
</dbReference>
<dbReference type="SUPFAM" id="SSF46946">
    <property type="entry name" value="S13-like H2TH domain"/>
    <property type="match status" value="1"/>
</dbReference>
<dbReference type="InterPro" id="IPR012319">
    <property type="entry name" value="FPG_cat"/>
</dbReference>
<dbReference type="GO" id="GO:0140078">
    <property type="term" value="F:class I DNA-(apurinic or apyrimidinic site) endonuclease activity"/>
    <property type="evidence" value="ECO:0007669"/>
    <property type="project" value="UniProtKB-EC"/>
</dbReference>
<evidence type="ECO:0000256" key="1">
    <source>
        <dbReference type="ARBA" id="ARBA00001947"/>
    </source>
</evidence>
<dbReference type="Pfam" id="PF06827">
    <property type="entry name" value="zf-FPG_IleRS"/>
    <property type="match status" value="1"/>
</dbReference>
<organism evidence="18">
    <name type="scientific">uncultured Nocardioidaceae bacterium</name>
    <dbReference type="NCBI Taxonomy" id="253824"/>
    <lineage>
        <taxon>Bacteria</taxon>
        <taxon>Bacillati</taxon>
        <taxon>Actinomycetota</taxon>
        <taxon>Actinomycetes</taxon>
        <taxon>Propionibacteriales</taxon>
        <taxon>Nocardioidaceae</taxon>
        <taxon>environmental samples</taxon>
    </lineage>
</organism>
<dbReference type="Pfam" id="PF01149">
    <property type="entry name" value="Fapy_DNA_glyco"/>
    <property type="match status" value="1"/>
</dbReference>
<evidence type="ECO:0000256" key="12">
    <source>
        <dbReference type="ARBA" id="ARBA00023268"/>
    </source>
</evidence>
<dbReference type="InterPro" id="IPR015886">
    <property type="entry name" value="H2TH_FPG"/>
</dbReference>
<dbReference type="SUPFAM" id="SSF57716">
    <property type="entry name" value="Glucocorticoid receptor-like (DNA-binding domain)"/>
    <property type="match status" value="1"/>
</dbReference>
<comment type="similarity">
    <text evidence="2">Belongs to the FPG family.</text>
</comment>
<evidence type="ECO:0000256" key="5">
    <source>
        <dbReference type="ARBA" id="ARBA00022763"/>
    </source>
</evidence>
<evidence type="ECO:0000256" key="4">
    <source>
        <dbReference type="ARBA" id="ARBA00022723"/>
    </source>
</evidence>
<dbReference type="InterPro" id="IPR035937">
    <property type="entry name" value="FPG_N"/>
</dbReference>
<dbReference type="EC" id="4.2.99.18" evidence="3"/>
<dbReference type="SMART" id="SM01232">
    <property type="entry name" value="H2TH"/>
    <property type="match status" value="1"/>
</dbReference>
<accession>A0A6J4MFK0</accession>
<proteinExistence type="inferred from homology"/>
<keyword evidence="9" id="KW-0238">DNA-binding</keyword>